<proteinExistence type="predicted"/>
<comment type="caution">
    <text evidence="8">The sequence shown here is derived from an EMBL/GenBank/DDBJ whole genome shotgun (WGS) entry which is preliminary data.</text>
</comment>
<comment type="subcellular location">
    <subcellularLocation>
        <location evidence="1">Cell membrane</location>
        <topology evidence="1">Multi-pass membrane protein</topology>
    </subcellularLocation>
</comment>
<feature type="transmembrane region" description="Helical" evidence="6">
    <location>
        <begin position="156"/>
        <end position="177"/>
    </location>
</feature>
<protein>
    <submittedName>
        <fullName evidence="8">MFS transporter</fullName>
    </submittedName>
</protein>
<dbReference type="PANTHER" id="PTHR43124">
    <property type="entry name" value="PURINE EFFLUX PUMP PBUE"/>
    <property type="match status" value="1"/>
</dbReference>
<dbReference type="AlphaFoldDB" id="A0A366WVI0"/>
<evidence type="ECO:0000313" key="8">
    <source>
        <dbReference type="EMBL" id="RBW52781.1"/>
    </source>
</evidence>
<feature type="transmembrane region" description="Helical" evidence="6">
    <location>
        <begin position="128"/>
        <end position="150"/>
    </location>
</feature>
<accession>A0A366WVI0</accession>
<reference evidence="8 9" key="1">
    <citation type="submission" date="2018-07" db="EMBL/GenBank/DDBJ databases">
        <title>Modular assembly of carbohydrate-degrading microbial communities in the ocean.</title>
        <authorList>
            <person name="Enke T.N."/>
            <person name="Datta M.S."/>
            <person name="Schwartzman J.A."/>
            <person name="Cermak N."/>
            <person name="Schmitz D.A."/>
            <person name="Barrere J."/>
            <person name="Cordero O.X."/>
        </authorList>
    </citation>
    <scope>NUCLEOTIDE SEQUENCE [LARGE SCALE GENOMIC DNA]</scope>
    <source>
        <strain evidence="8 9">C3M10</strain>
    </source>
</reference>
<feature type="transmembrane region" description="Helical" evidence="6">
    <location>
        <begin position="38"/>
        <end position="58"/>
    </location>
</feature>
<dbReference type="InterPro" id="IPR036259">
    <property type="entry name" value="MFS_trans_sf"/>
</dbReference>
<feature type="transmembrane region" description="Helical" evidence="6">
    <location>
        <begin position="232"/>
        <end position="252"/>
    </location>
</feature>
<dbReference type="Pfam" id="PF07690">
    <property type="entry name" value="MFS_1"/>
    <property type="match status" value="1"/>
</dbReference>
<evidence type="ECO:0000259" key="7">
    <source>
        <dbReference type="PROSITE" id="PS50850"/>
    </source>
</evidence>
<dbReference type="InterPro" id="IPR050189">
    <property type="entry name" value="MFS_Efflux_Transporters"/>
</dbReference>
<dbReference type="EMBL" id="QOCE01000038">
    <property type="protein sequence ID" value="RBW52781.1"/>
    <property type="molecule type" value="Genomic_DNA"/>
</dbReference>
<feature type="transmembrane region" description="Helical" evidence="6">
    <location>
        <begin position="70"/>
        <end position="88"/>
    </location>
</feature>
<dbReference type="Gene3D" id="1.20.1250.20">
    <property type="entry name" value="MFS general substrate transporter like domains"/>
    <property type="match status" value="1"/>
</dbReference>
<feature type="transmembrane region" description="Helical" evidence="6">
    <location>
        <begin position="198"/>
        <end position="220"/>
    </location>
</feature>
<dbReference type="SUPFAM" id="SSF103473">
    <property type="entry name" value="MFS general substrate transporter"/>
    <property type="match status" value="1"/>
</dbReference>
<evidence type="ECO:0000256" key="5">
    <source>
        <dbReference type="ARBA" id="ARBA00023136"/>
    </source>
</evidence>
<evidence type="ECO:0000256" key="1">
    <source>
        <dbReference type="ARBA" id="ARBA00004651"/>
    </source>
</evidence>
<feature type="transmembrane region" description="Helical" evidence="6">
    <location>
        <begin position="320"/>
        <end position="340"/>
    </location>
</feature>
<organism evidence="8 9">
    <name type="scientific">Phaeobacter gallaeciensis</name>
    <dbReference type="NCBI Taxonomy" id="60890"/>
    <lineage>
        <taxon>Bacteria</taxon>
        <taxon>Pseudomonadati</taxon>
        <taxon>Pseudomonadota</taxon>
        <taxon>Alphaproteobacteria</taxon>
        <taxon>Rhodobacterales</taxon>
        <taxon>Roseobacteraceae</taxon>
        <taxon>Phaeobacter</taxon>
    </lineage>
</organism>
<dbReference type="GO" id="GO:0022857">
    <property type="term" value="F:transmembrane transporter activity"/>
    <property type="evidence" value="ECO:0007669"/>
    <property type="project" value="InterPro"/>
</dbReference>
<sequence length="384" mass="39216">MWAPILILLSSIGIIGANSLLLAPIVSAVGQTLGVPAAQVMHAASAYGLGTAFAALTLAPLSDRYGAGRMLRLALIGLALGLAASAWAPTLIALIVAQALCGVASGIALPAIYALPASIAPAGREAQVTGAVLTGWTVSLVLGVSVSAYATDLVGWRAVYAVLTAAAALLWVLSSPLRTMGVGSGRLTSPLSALRVPGLRRALTAVSLIMTAFYTSYFFMGIHVTEVLHGTSAMAGAISLSYGIGFGLAVLVDPFLDRVGLARATAPLFAMVAVSYGLMGLASPSYLGLVGFAFLWGIGQHLALNLVVARLTALDPIQRGAIMGLNSTVTYLCVFLSPFIGSVLFSQFGLIGCLTASAFLCLIEAVEALSLRRSVTSGSPVVQP</sequence>
<keyword evidence="4 6" id="KW-1133">Transmembrane helix</keyword>
<feature type="transmembrane region" description="Helical" evidence="6">
    <location>
        <begin position="94"/>
        <end position="116"/>
    </location>
</feature>
<dbReference type="PANTHER" id="PTHR43124:SF3">
    <property type="entry name" value="CHLORAMPHENICOL EFFLUX PUMP RV0191"/>
    <property type="match status" value="1"/>
</dbReference>
<keyword evidence="5 6" id="KW-0472">Membrane</keyword>
<dbReference type="GO" id="GO:0005886">
    <property type="term" value="C:plasma membrane"/>
    <property type="evidence" value="ECO:0007669"/>
    <property type="project" value="UniProtKB-SubCell"/>
</dbReference>
<feature type="transmembrane region" description="Helical" evidence="6">
    <location>
        <begin position="289"/>
        <end position="308"/>
    </location>
</feature>
<name>A0A366WVI0_9RHOB</name>
<evidence type="ECO:0000256" key="4">
    <source>
        <dbReference type="ARBA" id="ARBA00022989"/>
    </source>
</evidence>
<dbReference type="InterPro" id="IPR011701">
    <property type="entry name" value="MFS"/>
</dbReference>
<dbReference type="OrthoDB" id="8667309at2"/>
<dbReference type="PROSITE" id="PS50850">
    <property type="entry name" value="MFS"/>
    <property type="match status" value="1"/>
</dbReference>
<evidence type="ECO:0000256" key="6">
    <source>
        <dbReference type="SAM" id="Phobius"/>
    </source>
</evidence>
<dbReference type="RefSeq" id="WP_113824497.1">
    <property type="nucleotide sequence ID" value="NZ_QOCE01000038.1"/>
</dbReference>
<feature type="domain" description="Major facilitator superfamily (MFS) profile" evidence="7">
    <location>
        <begin position="4"/>
        <end position="376"/>
    </location>
</feature>
<gene>
    <name evidence="8" type="ORF">DS909_16205</name>
</gene>
<keyword evidence="3 6" id="KW-0812">Transmembrane</keyword>
<dbReference type="Proteomes" id="UP000252706">
    <property type="component" value="Unassembled WGS sequence"/>
</dbReference>
<keyword evidence="2" id="KW-1003">Cell membrane</keyword>
<evidence type="ECO:0000256" key="2">
    <source>
        <dbReference type="ARBA" id="ARBA00022475"/>
    </source>
</evidence>
<evidence type="ECO:0000256" key="3">
    <source>
        <dbReference type="ARBA" id="ARBA00022692"/>
    </source>
</evidence>
<dbReference type="InterPro" id="IPR020846">
    <property type="entry name" value="MFS_dom"/>
</dbReference>
<feature type="transmembrane region" description="Helical" evidence="6">
    <location>
        <begin position="264"/>
        <end position="283"/>
    </location>
</feature>
<evidence type="ECO:0000313" key="9">
    <source>
        <dbReference type="Proteomes" id="UP000252706"/>
    </source>
</evidence>